<dbReference type="EMBL" id="JAUSQL010000001">
    <property type="protein sequence ID" value="MDP9831455.1"/>
    <property type="molecule type" value="Genomic_DNA"/>
</dbReference>
<dbReference type="RefSeq" id="WP_307634190.1">
    <property type="nucleotide sequence ID" value="NZ_JAUSQL010000001.1"/>
</dbReference>
<dbReference type="Proteomes" id="UP001230145">
    <property type="component" value="Unassembled WGS sequence"/>
</dbReference>
<keyword evidence="3" id="KW-1185">Reference proteome</keyword>
<organism evidence="2 3">
    <name type="scientific">Trueperella abortisuis</name>
    <dbReference type="NCBI Taxonomy" id="445930"/>
    <lineage>
        <taxon>Bacteria</taxon>
        <taxon>Bacillati</taxon>
        <taxon>Actinomycetota</taxon>
        <taxon>Actinomycetes</taxon>
        <taxon>Actinomycetales</taxon>
        <taxon>Actinomycetaceae</taxon>
        <taxon>Trueperella</taxon>
    </lineage>
</organism>
<reference evidence="2 3" key="1">
    <citation type="submission" date="2023-07" db="EMBL/GenBank/DDBJ databases">
        <title>Sequencing the genomes of 1000 actinobacteria strains.</title>
        <authorList>
            <person name="Klenk H.-P."/>
        </authorList>
    </citation>
    <scope>NUCLEOTIDE SEQUENCE [LARGE SCALE GENOMIC DNA]</scope>
    <source>
        <strain evidence="2 3">DSM 19515</strain>
    </source>
</reference>
<evidence type="ECO:0000313" key="2">
    <source>
        <dbReference type="EMBL" id="MDP9831455.1"/>
    </source>
</evidence>
<feature type="region of interest" description="Disordered" evidence="1">
    <location>
        <begin position="35"/>
        <end position="57"/>
    </location>
</feature>
<proteinExistence type="predicted"/>
<accession>A0ABT9PHN3</accession>
<gene>
    <name evidence="2" type="ORF">J2S45_000134</name>
</gene>
<sequence length="91" mass="9258">MSTGPRPSGEIGREGVPAGFVHVPFTPELARAHTAALTSRDAGGVPTASAETDFPPSMPVEDAVRALTEALETLVGAARASRRMGSASTQA</sequence>
<evidence type="ECO:0000313" key="3">
    <source>
        <dbReference type="Proteomes" id="UP001230145"/>
    </source>
</evidence>
<evidence type="ECO:0000256" key="1">
    <source>
        <dbReference type="SAM" id="MobiDB-lite"/>
    </source>
</evidence>
<protein>
    <submittedName>
        <fullName evidence="2">Pyrrolidone-carboxylate peptidase</fullName>
    </submittedName>
</protein>
<comment type="caution">
    <text evidence="2">The sequence shown here is derived from an EMBL/GenBank/DDBJ whole genome shotgun (WGS) entry which is preliminary data.</text>
</comment>
<name>A0ABT9PHN3_9ACTO</name>